<feature type="transmembrane region" description="Helical" evidence="5">
    <location>
        <begin position="301"/>
        <end position="322"/>
    </location>
</feature>
<comment type="similarity">
    <text evidence="5">Belongs to the PIGW family.</text>
</comment>
<accession>A0A4V3SDG3</accession>
<dbReference type="UniPathway" id="UPA00196"/>
<proteinExistence type="inferred from homology"/>
<comment type="function">
    <text evidence="5">A acetyltransferase, which acetylates the inositol ring of phosphatidylinositol during biosynthesis of GPI-anchor.</text>
</comment>
<feature type="transmembrane region" description="Helical" evidence="5">
    <location>
        <begin position="249"/>
        <end position="266"/>
    </location>
</feature>
<evidence type="ECO:0000313" key="6">
    <source>
        <dbReference type="EMBL" id="TGZ60524.1"/>
    </source>
</evidence>
<evidence type="ECO:0000256" key="5">
    <source>
        <dbReference type="RuleBase" id="RU280819"/>
    </source>
</evidence>
<evidence type="ECO:0000256" key="3">
    <source>
        <dbReference type="ARBA" id="ARBA00022989"/>
    </source>
</evidence>
<dbReference type="InterPro" id="IPR009447">
    <property type="entry name" value="PIGW/GWT1"/>
</dbReference>
<dbReference type="GO" id="GO:0032216">
    <property type="term" value="F:glucosaminyl-phosphatidylinositol O-acyltransferase activity"/>
    <property type="evidence" value="ECO:0007669"/>
    <property type="project" value="TreeGrafter"/>
</dbReference>
<gene>
    <name evidence="6" type="ORF">CRM22_008475</name>
</gene>
<evidence type="ECO:0000256" key="2">
    <source>
        <dbReference type="ARBA" id="ARBA00022692"/>
    </source>
</evidence>
<keyword evidence="5" id="KW-0256">Endoplasmic reticulum</keyword>
<feature type="transmembrane region" description="Helical" evidence="5">
    <location>
        <begin position="367"/>
        <end position="389"/>
    </location>
</feature>
<evidence type="ECO:0000313" key="7">
    <source>
        <dbReference type="Proteomes" id="UP000308267"/>
    </source>
</evidence>
<dbReference type="OrthoDB" id="15270at2759"/>
<dbReference type="PANTHER" id="PTHR20661">
    <property type="entry name" value="PHOSPHATIDYLINOSITOL-GLYCAN BIOSYNTHESIS CLASS W PROTEIN"/>
    <property type="match status" value="1"/>
</dbReference>
<comment type="subcellular location">
    <subcellularLocation>
        <location evidence="5">Endoplasmic reticulum membrane</location>
        <topology evidence="5">Multi-pass membrane protein</topology>
    </subcellularLocation>
    <subcellularLocation>
        <location evidence="1">Membrane</location>
        <topology evidence="1">Multi-pass membrane protein</topology>
    </subcellularLocation>
</comment>
<dbReference type="AlphaFoldDB" id="A0A4V3SDG3"/>
<keyword evidence="5" id="KW-0012">Acyltransferase</keyword>
<comment type="caution">
    <text evidence="6">The sequence shown here is derived from an EMBL/GenBank/DDBJ whole genome shotgun (WGS) entry which is preliminary data.</text>
</comment>
<name>A0A4V3SDG3_OPIFE</name>
<feature type="transmembrane region" description="Helical" evidence="5">
    <location>
        <begin position="117"/>
        <end position="135"/>
    </location>
</feature>
<protein>
    <recommendedName>
        <fullName evidence="5">Phosphatidylinositol-glycan biosynthesis class W protein</fullName>
        <ecNumber evidence="5">2.3.-.-</ecNumber>
    </recommendedName>
</protein>
<organism evidence="6 7">
    <name type="scientific">Opisthorchis felineus</name>
    <dbReference type="NCBI Taxonomy" id="147828"/>
    <lineage>
        <taxon>Eukaryota</taxon>
        <taxon>Metazoa</taxon>
        <taxon>Spiralia</taxon>
        <taxon>Lophotrochozoa</taxon>
        <taxon>Platyhelminthes</taxon>
        <taxon>Trematoda</taxon>
        <taxon>Digenea</taxon>
        <taxon>Opisthorchiida</taxon>
        <taxon>Opisthorchiata</taxon>
        <taxon>Opisthorchiidae</taxon>
        <taxon>Opisthorchis</taxon>
    </lineage>
</organism>
<dbReference type="Pfam" id="PF06423">
    <property type="entry name" value="GWT1"/>
    <property type="match status" value="1"/>
</dbReference>
<feature type="transmembrane region" description="Helical" evidence="5">
    <location>
        <begin position="329"/>
        <end position="347"/>
    </location>
</feature>
<feature type="transmembrane region" description="Helical" evidence="5">
    <location>
        <begin position="76"/>
        <end position="96"/>
    </location>
</feature>
<comment type="pathway">
    <text evidence="5">Glycolipid biosynthesis; glycosylphosphatidylinositol-anchor biosynthesis.</text>
</comment>
<feature type="transmembrane region" description="Helical" evidence="5">
    <location>
        <begin position="219"/>
        <end position="240"/>
    </location>
</feature>
<dbReference type="GO" id="GO:0006506">
    <property type="term" value="P:GPI anchor biosynthetic process"/>
    <property type="evidence" value="ECO:0007669"/>
    <property type="project" value="UniProtKB-UniPathway"/>
</dbReference>
<keyword evidence="2 5" id="KW-0812">Transmembrane</keyword>
<dbReference type="STRING" id="147828.A0A4V3SDG3"/>
<feature type="transmembrane region" description="Helical" evidence="5">
    <location>
        <begin position="186"/>
        <end position="207"/>
    </location>
</feature>
<dbReference type="PANTHER" id="PTHR20661:SF0">
    <property type="entry name" value="PHOSPHATIDYLINOSITOL-GLYCAN BIOSYNTHESIS CLASS W PROTEIN"/>
    <property type="match status" value="1"/>
</dbReference>
<keyword evidence="5" id="KW-0337">GPI-anchor biosynthesis</keyword>
<evidence type="ECO:0000256" key="1">
    <source>
        <dbReference type="ARBA" id="ARBA00004141"/>
    </source>
</evidence>
<dbReference type="Proteomes" id="UP000308267">
    <property type="component" value="Unassembled WGS sequence"/>
</dbReference>
<feature type="transmembrane region" description="Helical" evidence="5">
    <location>
        <begin position="410"/>
        <end position="432"/>
    </location>
</feature>
<sequence length="481" mass="53528">MDTHRKILHEQFTSYVGKTSLAEVIALCTMPVLLCSIRHILASLLGLKLHNLVANILWDSLCVIFPMILLLTTANLYVLVAWISASALLLIWKLFLGRFKETVPVTFEHVIGMADMKSVLMLLTGLMLLNIDLPVCPRRFAKTHLYGFSLMDTGTGWAIMLSGFSSYHYVLLPSGVSSNFRRLTRGVLPALVIGSIRVCLISVLNYQQPPEEYGTHWNFFFTFAFTRLLSCMVLSSHVFTHPHSLTRRLFILLAIIVFSFLLSSHINQKIGVILTQDEHWPSTEARSRSLLLANAEGLLSLPGYTAIYFCGMLYMILVRLLFDSSTKKAVSLLAYAIFSLFLIIFSYAYLNCLGLHLISRRFANPGYIAFILVVSIVGTCYSSLIRYICGRANASPPSILMLCTSSFGMVYFLLSNVATGIVNLLVDTLGFLPPGATVDPNTGVYPVGSYSTVVQLLLLMMYTVLCVTVVFVFNTKSLRSP</sequence>
<dbReference type="GO" id="GO:0072659">
    <property type="term" value="P:protein localization to plasma membrane"/>
    <property type="evidence" value="ECO:0007669"/>
    <property type="project" value="TreeGrafter"/>
</dbReference>
<keyword evidence="3 5" id="KW-1133">Transmembrane helix</keyword>
<reference evidence="6 7" key="1">
    <citation type="journal article" date="2019" name="BMC Genomics">
        <title>New insights from Opisthorchis felineus genome: update on genomics of the epidemiologically important liver flukes.</title>
        <authorList>
            <person name="Ershov N.I."/>
            <person name="Mordvinov V.A."/>
            <person name="Prokhortchouk E.B."/>
            <person name="Pakharukova M.Y."/>
            <person name="Gunbin K.V."/>
            <person name="Ustyantsev K."/>
            <person name="Genaev M.A."/>
            <person name="Blinov A.G."/>
            <person name="Mazur A."/>
            <person name="Boulygina E."/>
            <person name="Tsygankova S."/>
            <person name="Khrameeva E."/>
            <person name="Chekanov N."/>
            <person name="Fan G."/>
            <person name="Xiao A."/>
            <person name="Zhang H."/>
            <person name="Xu X."/>
            <person name="Yang H."/>
            <person name="Solovyev V."/>
            <person name="Lee S.M."/>
            <person name="Liu X."/>
            <person name="Afonnikov D.A."/>
            <person name="Skryabin K.G."/>
        </authorList>
    </citation>
    <scope>NUCLEOTIDE SEQUENCE [LARGE SCALE GENOMIC DNA]</scope>
    <source>
        <strain evidence="6">AK-0245</strain>
        <tissue evidence="6">Whole organism</tissue>
    </source>
</reference>
<feature type="transmembrane region" description="Helical" evidence="5">
    <location>
        <begin position="20"/>
        <end position="40"/>
    </location>
</feature>
<dbReference type="EMBL" id="SJOL01008347">
    <property type="protein sequence ID" value="TGZ60524.1"/>
    <property type="molecule type" value="Genomic_DNA"/>
</dbReference>
<dbReference type="GO" id="GO:0005789">
    <property type="term" value="C:endoplasmic reticulum membrane"/>
    <property type="evidence" value="ECO:0007669"/>
    <property type="project" value="UniProtKB-SubCell"/>
</dbReference>
<keyword evidence="4 5" id="KW-0472">Membrane</keyword>
<evidence type="ECO:0000256" key="4">
    <source>
        <dbReference type="ARBA" id="ARBA00023136"/>
    </source>
</evidence>
<dbReference type="EC" id="2.3.-.-" evidence="5"/>
<feature type="transmembrane region" description="Helical" evidence="5">
    <location>
        <begin position="155"/>
        <end position="174"/>
    </location>
</feature>
<keyword evidence="7" id="KW-1185">Reference proteome</keyword>
<feature type="transmembrane region" description="Helical" evidence="5">
    <location>
        <begin position="452"/>
        <end position="473"/>
    </location>
</feature>
<keyword evidence="5" id="KW-0808">Transferase</keyword>